<keyword evidence="5" id="KW-1185">Reference proteome</keyword>
<reference evidence="4 5" key="1">
    <citation type="submission" date="2015-05" db="EMBL/GenBank/DDBJ databases">
        <title>Distinctive expansion of gene families associated with plant cell wall degradation and secondary metabolism in the genomes of grapevine trunk pathogens.</title>
        <authorList>
            <person name="Lawrence D.P."/>
            <person name="Travadon R."/>
            <person name="Rolshausen P.E."/>
            <person name="Baumgartner K."/>
        </authorList>
    </citation>
    <scope>NUCLEOTIDE SEQUENCE [LARGE SCALE GENOMIC DNA]</scope>
    <source>
        <strain evidence="4">UCRPC4</strain>
    </source>
</reference>
<dbReference type="Pfam" id="PF00173">
    <property type="entry name" value="Cyt-b5"/>
    <property type="match status" value="1"/>
</dbReference>
<dbReference type="PANTHER" id="PTHR10281:SF76">
    <property type="entry name" value="CALCUTTA CUP-RELATED"/>
    <property type="match status" value="1"/>
</dbReference>
<dbReference type="EMBL" id="LCWF01000064">
    <property type="protein sequence ID" value="KKY23877.1"/>
    <property type="molecule type" value="Genomic_DNA"/>
</dbReference>
<evidence type="ECO:0000313" key="4">
    <source>
        <dbReference type="EMBL" id="KKY23877.1"/>
    </source>
</evidence>
<dbReference type="OrthoDB" id="10257697at2759"/>
<evidence type="ECO:0000313" key="5">
    <source>
        <dbReference type="Proteomes" id="UP000053317"/>
    </source>
</evidence>
<dbReference type="GO" id="GO:0016020">
    <property type="term" value="C:membrane"/>
    <property type="evidence" value="ECO:0007669"/>
    <property type="project" value="TreeGrafter"/>
</dbReference>
<sequence>MCVYPLQPITDARFVGWNNMAAPKVTVNGTARKDDKSEATAKVAKAESGFSKGELLLTPAELAKYDGTDPSLPVYLALNGTIYDVSAGRRTYGPGGSYHYFAGRDATRGYVTGCFAQDTTGDLRGVEEMFIPIDDPDDEREKSLTSAQRKTRKEKERRDAKKRVKQEVEKWEKFYTNSKKYFQVGRVVAQEYTGDIPELCAEAQKARPKRKMKVKDEI</sequence>
<accession>A0A0G2EM93</accession>
<evidence type="ECO:0000259" key="3">
    <source>
        <dbReference type="SMART" id="SM01117"/>
    </source>
</evidence>
<feature type="domain" description="Cytochrome b5 heme-binding" evidence="3">
    <location>
        <begin position="57"/>
        <end position="135"/>
    </location>
</feature>
<protein>
    <submittedName>
        <fullName evidence="4">Putative heme steroid binding domain</fullName>
    </submittedName>
</protein>
<dbReference type="InterPro" id="IPR050577">
    <property type="entry name" value="MAPR/NEUFC/NENF-like"/>
</dbReference>
<proteinExistence type="inferred from homology"/>
<evidence type="ECO:0000256" key="2">
    <source>
        <dbReference type="SAM" id="MobiDB-lite"/>
    </source>
</evidence>
<dbReference type="SMART" id="SM01117">
    <property type="entry name" value="Cyt-b5"/>
    <property type="match status" value="1"/>
</dbReference>
<dbReference type="FunFam" id="3.10.120.10:FF:000018">
    <property type="entry name" value="Heme/steroid binding domain protein, putative"/>
    <property type="match status" value="1"/>
</dbReference>
<comment type="similarity">
    <text evidence="1">Belongs to the cytochrome b5 family. MAPR subfamily.</text>
</comment>
<name>A0A0G2EM93_PHACM</name>
<comment type="caution">
    <text evidence="4">The sequence shown here is derived from an EMBL/GenBank/DDBJ whole genome shotgun (WGS) entry which is preliminary data.</text>
</comment>
<dbReference type="InterPro" id="IPR036400">
    <property type="entry name" value="Cyt_B5-like_heme/steroid_sf"/>
</dbReference>
<dbReference type="AlphaFoldDB" id="A0A0G2EM93"/>
<feature type="compositionally biased region" description="Basic and acidic residues" evidence="2">
    <location>
        <begin position="153"/>
        <end position="164"/>
    </location>
</feature>
<evidence type="ECO:0000256" key="1">
    <source>
        <dbReference type="ARBA" id="ARBA00038357"/>
    </source>
</evidence>
<dbReference type="Gene3D" id="3.10.120.10">
    <property type="entry name" value="Cytochrome b5-like heme/steroid binding domain"/>
    <property type="match status" value="1"/>
</dbReference>
<feature type="region of interest" description="Disordered" evidence="2">
    <location>
        <begin position="134"/>
        <end position="164"/>
    </location>
</feature>
<dbReference type="InterPro" id="IPR001199">
    <property type="entry name" value="Cyt_B5-like_heme/steroid-bd"/>
</dbReference>
<dbReference type="GO" id="GO:0012505">
    <property type="term" value="C:endomembrane system"/>
    <property type="evidence" value="ECO:0007669"/>
    <property type="project" value="TreeGrafter"/>
</dbReference>
<gene>
    <name evidence="4" type="ORF">UCRPC4_g02690</name>
</gene>
<dbReference type="PANTHER" id="PTHR10281">
    <property type="entry name" value="MEMBRANE-ASSOCIATED PROGESTERONE RECEPTOR COMPONENT-RELATED"/>
    <property type="match status" value="1"/>
</dbReference>
<dbReference type="Proteomes" id="UP000053317">
    <property type="component" value="Unassembled WGS sequence"/>
</dbReference>
<organism evidence="4 5">
    <name type="scientific">Phaeomoniella chlamydospora</name>
    <name type="common">Phaeoacremonium chlamydosporum</name>
    <dbReference type="NCBI Taxonomy" id="158046"/>
    <lineage>
        <taxon>Eukaryota</taxon>
        <taxon>Fungi</taxon>
        <taxon>Dikarya</taxon>
        <taxon>Ascomycota</taxon>
        <taxon>Pezizomycotina</taxon>
        <taxon>Eurotiomycetes</taxon>
        <taxon>Chaetothyriomycetidae</taxon>
        <taxon>Phaeomoniellales</taxon>
        <taxon>Phaeomoniellaceae</taxon>
        <taxon>Phaeomoniella</taxon>
    </lineage>
</organism>
<dbReference type="SUPFAM" id="SSF55856">
    <property type="entry name" value="Cytochrome b5-like heme/steroid binding domain"/>
    <property type="match status" value="1"/>
</dbReference>
<reference evidence="4 5" key="2">
    <citation type="submission" date="2015-05" db="EMBL/GenBank/DDBJ databases">
        <authorList>
            <person name="Morales-Cruz A."/>
            <person name="Amrine K.C."/>
            <person name="Cantu D."/>
        </authorList>
    </citation>
    <scope>NUCLEOTIDE SEQUENCE [LARGE SCALE GENOMIC DNA]</scope>
    <source>
        <strain evidence="4">UCRPC4</strain>
    </source>
</reference>